<sequence length="130" mass="14191">MNEHYALHQLLHLVDRSEHAAIRPEEAAELRAAIRALYARPAADREIALHRRMTKAVEAAVDDYRELTCQWTEADGSTQEIARRATAAAFGAVRAVVPITSATERAAAERATAVERVAVPGRIPVEAGAR</sequence>
<organism evidence="1 2">
    <name type="scientific">Streptomyces lasiicapitis</name>
    <dbReference type="NCBI Taxonomy" id="1923961"/>
    <lineage>
        <taxon>Bacteria</taxon>
        <taxon>Bacillati</taxon>
        <taxon>Actinomycetota</taxon>
        <taxon>Actinomycetes</taxon>
        <taxon>Kitasatosporales</taxon>
        <taxon>Streptomycetaceae</taxon>
        <taxon>Streptomyces</taxon>
    </lineage>
</organism>
<protein>
    <submittedName>
        <fullName evidence="1">Uncharacterized protein</fullName>
    </submittedName>
</protein>
<keyword evidence="2" id="KW-1185">Reference proteome</keyword>
<evidence type="ECO:0000313" key="1">
    <source>
        <dbReference type="EMBL" id="GGO48874.1"/>
    </source>
</evidence>
<name>A0ABQ2MA17_9ACTN</name>
<dbReference type="RefSeq" id="WP_164317015.1">
    <property type="nucleotide sequence ID" value="NZ_BMNG01000010.1"/>
</dbReference>
<gene>
    <name evidence="1" type="ORF">GCM10012286_45500</name>
</gene>
<proteinExistence type="predicted"/>
<reference evidence="2" key="1">
    <citation type="journal article" date="2019" name="Int. J. Syst. Evol. Microbiol.">
        <title>The Global Catalogue of Microorganisms (GCM) 10K type strain sequencing project: providing services to taxonomists for standard genome sequencing and annotation.</title>
        <authorList>
            <consortium name="The Broad Institute Genomics Platform"/>
            <consortium name="The Broad Institute Genome Sequencing Center for Infectious Disease"/>
            <person name="Wu L."/>
            <person name="Ma J."/>
        </authorList>
    </citation>
    <scope>NUCLEOTIDE SEQUENCE [LARGE SCALE GENOMIC DNA]</scope>
    <source>
        <strain evidence="2">CGMCC 4.7349</strain>
    </source>
</reference>
<accession>A0ABQ2MA17</accession>
<evidence type="ECO:0000313" key="2">
    <source>
        <dbReference type="Proteomes" id="UP000656881"/>
    </source>
</evidence>
<comment type="caution">
    <text evidence="1">The sequence shown here is derived from an EMBL/GenBank/DDBJ whole genome shotgun (WGS) entry which is preliminary data.</text>
</comment>
<dbReference type="EMBL" id="BMNG01000010">
    <property type="protein sequence ID" value="GGO48874.1"/>
    <property type="molecule type" value="Genomic_DNA"/>
</dbReference>
<dbReference type="Proteomes" id="UP000656881">
    <property type="component" value="Unassembled WGS sequence"/>
</dbReference>